<comment type="caution">
    <text evidence="1">The sequence shown here is derived from an EMBL/GenBank/DDBJ whole genome shotgun (WGS) entry which is preliminary data.</text>
</comment>
<gene>
    <name evidence="1" type="ORF">JOF34_001443</name>
</gene>
<dbReference type="Proteomes" id="UP001519362">
    <property type="component" value="Unassembled WGS sequence"/>
</dbReference>
<sequence>MSSSRWAAFLRGLNEFYAGPYRATLARAQRDEDDHFMLVVLAESLGVPDPAAYHTVELLPAVYEDFHAWHTRIGMDRSPLDHISCC</sequence>
<reference evidence="1 2" key="1">
    <citation type="submission" date="2021-03" db="EMBL/GenBank/DDBJ databases">
        <title>Sequencing the genomes of 1000 actinobacteria strains.</title>
        <authorList>
            <person name="Klenk H.-P."/>
        </authorList>
    </citation>
    <scope>NUCLEOTIDE SEQUENCE [LARGE SCALE GENOMIC DNA]</scope>
    <source>
        <strain evidence="1 2">DSM 24221</strain>
    </source>
</reference>
<evidence type="ECO:0000313" key="2">
    <source>
        <dbReference type="Proteomes" id="UP001519362"/>
    </source>
</evidence>
<dbReference type="EMBL" id="JAGIOL010000001">
    <property type="protein sequence ID" value="MBP2436857.1"/>
    <property type="molecule type" value="Genomic_DNA"/>
</dbReference>
<proteinExistence type="predicted"/>
<evidence type="ECO:0000313" key="1">
    <source>
        <dbReference type="EMBL" id="MBP2436857.1"/>
    </source>
</evidence>
<accession>A0ABS4ZHV4</accession>
<keyword evidence="2" id="KW-1185">Reference proteome</keyword>
<protein>
    <recommendedName>
        <fullName evidence="3">DNA helicase</fullName>
    </recommendedName>
</protein>
<organism evidence="1 2">
    <name type="scientific">Microbacterium amylolyticum</name>
    <dbReference type="NCBI Taxonomy" id="936337"/>
    <lineage>
        <taxon>Bacteria</taxon>
        <taxon>Bacillati</taxon>
        <taxon>Actinomycetota</taxon>
        <taxon>Actinomycetes</taxon>
        <taxon>Micrococcales</taxon>
        <taxon>Microbacteriaceae</taxon>
        <taxon>Microbacterium</taxon>
    </lineage>
</organism>
<name>A0ABS4ZHV4_9MICO</name>
<dbReference type="InterPro" id="IPR047717">
    <property type="entry name" value="CC_star_Cory"/>
</dbReference>
<dbReference type="NCBIfam" id="NF041419">
    <property type="entry name" value="CC_star_Cory"/>
    <property type="match status" value="1"/>
</dbReference>
<evidence type="ECO:0008006" key="3">
    <source>
        <dbReference type="Google" id="ProtNLM"/>
    </source>
</evidence>
<dbReference type="Pfam" id="PF25952">
    <property type="entry name" value="DUF7990"/>
    <property type="match status" value="1"/>
</dbReference>
<dbReference type="RefSeq" id="WP_165135364.1">
    <property type="nucleotide sequence ID" value="NZ_CP049253.1"/>
</dbReference>
<dbReference type="InterPro" id="IPR058303">
    <property type="entry name" value="DUF7990"/>
</dbReference>